<keyword evidence="1" id="KW-0378">Hydrolase</keyword>
<accession>A0A6N8U925</accession>
<dbReference type="EMBL" id="WUUQ01000006">
    <property type="protein sequence ID" value="MXQ74391.1"/>
    <property type="molecule type" value="Genomic_DNA"/>
</dbReference>
<dbReference type="InterPro" id="IPR000150">
    <property type="entry name" value="Cof"/>
</dbReference>
<name>A0A6N8U925_9FIRM</name>
<dbReference type="InterPro" id="IPR023214">
    <property type="entry name" value="HAD_sf"/>
</dbReference>
<dbReference type="Gene3D" id="3.30.1240.10">
    <property type="match status" value="1"/>
</dbReference>
<dbReference type="SFLD" id="SFLDG01140">
    <property type="entry name" value="C2.B:_Phosphomannomutase_and_P"/>
    <property type="match status" value="1"/>
</dbReference>
<dbReference type="Proteomes" id="UP000434036">
    <property type="component" value="Unassembled WGS sequence"/>
</dbReference>
<dbReference type="GO" id="GO:0016791">
    <property type="term" value="F:phosphatase activity"/>
    <property type="evidence" value="ECO:0007669"/>
    <property type="project" value="UniProtKB-ARBA"/>
</dbReference>
<evidence type="ECO:0000313" key="1">
    <source>
        <dbReference type="EMBL" id="MXQ74391.1"/>
    </source>
</evidence>
<dbReference type="SFLD" id="SFLDS00003">
    <property type="entry name" value="Haloacid_Dehalogenase"/>
    <property type="match status" value="1"/>
</dbReference>
<dbReference type="Pfam" id="PF08282">
    <property type="entry name" value="Hydrolase_3"/>
    <property type="match status" value="1"/>
</dbReference>
<dbReference type="GO" id="GO:0000287">
    <property type="term" value="F:magnesium ion binding"/>
    <property type="evidence" value="ECO:0007669"/>
    <property type="project" value="TreeGrafter"/>
</dbReference>
<dbReference type="PANTHER" id="PTHR10000:SF8">
    <property type="entry name" value="HAD SUPERFAMILY HYDROLASE-LIKE, TYPE 3"/>
    <property type="match status" value="1"/>
</dbReference>
<dbReference type="InterPro" id="IPR006379">
    <property type="entry name" value="HAD-SF_hydro_IIB"/>
</dbReference>
<dbReference type="SUPFAM" id="SSF56784">
    <property type="entry name" value="HAD-like"/>
    <property type="match status" value="1"/>
</dbReference>
<gene>
    <name evidence="1" type="ORF">GSF08_10690</name>
</gene>
<organism evidence="1 2">
    <name type="scientific">Copranaerobaculum intestinale</name>
    <dbReference type="NCBI Taxonomy" id="2692629"/>
    <lineage>
        <taxon>Bacteria</taxon>
        <taxon>Bacillati</taxon>
        <taxon>Bacillota</taxon>
        <taxon>Erysipelotrichia</taxon>
        <taxon>Erysipelotrichales</taxon>
        <taxon>Erysipelotrichaceae</taxon>
        <taxon>Copranaerobaculum</taxon>
    </lineage>
</organism>
<dbReference type="AlphaFoldDB" id="A0A6N8U925"/>
<protein>
    <submittedName>
        <fullName evidence="1">Cof-type HAD-IIB family hydrolase</fullName>
    </submittedName>
</protein>
<dbReference type="InterPro" id="IPR036412">
    <property type="entry name" value="HAD-like_sf"/>
</dbReference>
<dbReference type="CDD" id="cd07516">
    <property type="entry name" value="HAD_Pase"/>
    <property type="match status" value="1"/>
</dbReference>
<dbReference type="NCBIfam" id="TIGR01484">
    <property type="entry name" value="HAD-SF-IIB"/>
    <property type="match status" value="2"/>
</dbReference>
<dbReference type="NCBIfam" id="TIGR00099">
    <property type="entry name" value="Cof-subfamily"/>
    <property type="match status" value="1"/>
</dbReference>
<evidence type="ECO:0000313" key="2">
    <source>
        <dbReference type="Proteomes" id="UP000434036"/>
    </source>
</evidence>
<reference evidence="1 2" key="2">
    <citation type="submission" date="2020-01" db="EMBL/GenBank/DDBJ databases">
        <title>Clostridiaceae sp. nov. isolated from the gut of human by culturomics.</title>
        <authorList>
            <person name="Chang Y."/>
        </authorList>
    </citation>
    <scope>NUCLEOTIDE SEQUENCE [LARGE SCALE GENOMIC DNA]</scope>
    <source>
        <strain evidence="1 2">DONG20-135</strain>
    </source>
</reference>
<dbReference type="PROSITE" id="PS01229">
    <property type="entry name" value="COF_2"/>
    <property type="match status" value="1"/>
</dbReference>
<dbReference type="PANTHER" id="PTHR10000">
    <property type="entry name" value="PHOSPHOSERINE PHOSPHATASE"/>
    <property type="match status" value="1"/>
</dbReference>
<dbReference type="RefSeq" id="WP_160625768.1">
    <property type="nucleotide sequence ID" value="NZ_WUUQ01000006.1"/>
</dbReference>
<reference evidence="1 2" key="1">
    <citation type="submission" date="2019-12" db="EMBL/GenBank/DDBJ databases">
        <authorList>
            <person name="Yang R."/>
        </authorList>
    </citation>
    <scope>NUCLEOTIDE SEQUENCE [LARGE SCALE GENOMIC DNA]</scope>
    <source>
        <strain evidence="1 2">DONG20-135</strain>
    </source>
</reference>
<comment type="caution">
    <text evidence="1">The sequence shown here is derived from an EMBL/GenBank/DDBJ whole genome shotgun (WGS) entry which is preliminary data.</text>
</comment>
<sequence>MNIKMIVTDMDGTLLNSRDECSAATCAALIKAQEKGMRLVLASGRSYTKMLKYADMLHMREFGGYLIEVNGMALMDLKTSKRTVYQQLNQQDCQRLFDALAPYVVEQIYMIDDGMYHYLPQPIYEKKAAYRKQHGYPDDYPLTASILGYLYDNREGYPRLMTMQTPKDIKLPINKLCVYEEPNKLKPIADDIKATFQQDYWAGLVHNNWLEITPLGVSKAVRLKQLADQLHIKSDEILCFGDGENDIEMLQSVTYGIAMGNALDNVKQAAFDVTLSNDEDGIWAALKQYEII</sequence>
<proteinExistence type="predicted"/>
<dbReference type="Gene3D" id="3.40.50.1000">
    <property type="entry name" value="HAD superfamily/HAD-like"/>
    <property type="match status" value="1"/>
</dbReference>
<dbReference type="GO" id="GO:0005829">
    <property type="term" value="C:cytosol"/>
    <property type="evidence" value="ECO:0007669"/>
    <property type="project" value="TreeGrafter"/>
</dbReference>
<keyword evidence="2" id="KW-1185">Reference proteome</keyword>